<name>A0A3R9B0Q3_9HYPH</name>
<evidence type="ECO:0000256" key="1">
    <source>
        <dbReference type="ARBA" id="ARBA00022723"/>
    </source>
</evidence>
<keyword evidence="1" id="KW-0479">Metal-binding</keyword>
<dbReference type="InterPro" id="IPR014710">
    <property type="entry name" value="RmlC-like_jellyroll"/>
</dbReference>
<dbReference type="AlphaFoldDB" id="A0A3R9B0Q3"/>
<dbReference type="EMBL" id="RJJT01000003">
    <property type="protein sequence ID" value="RSB82273.1"/>
    <property type="molecule type" value="Genomic_DNA"/>
</dbReference>
<dbReference type="Pfam" id="PF07883">
    <property type="entry name" value="Cupin_2"/>
    <property type="match status" value="1"/>
</dbReference>
<feature type="domain" description="Cupin type-2" evidence="2">
    <location>
        <begin position="35"/>
        <end position="101"/>
    </location>
</feature>
<dbReference type="SUPFAM" id="SSF51182">
    <property type="entry name" value="RmlC-like cupins"/>
    <property type="match status" value="1"/>
</dbReference>
<dbReference type="Proteomes" id="UP000277279">
    <property type="component" value="Unassembled WGS sequence"/>
</dbReference>
<dbReference type="InterPro" id="IPR051610">
    <property type="entry name" value="GPI/OXD"/>
</dbReference>
<dbReference type="RefSeq" id="WP_125843667.1">
    <property type="nucleotide sequence ID" value="NZ_JACHXH010000003.1"/>
</dbReference>
<accession>A0A3R9B0Q3</accession>
<evidence type="ECO:0000313" key="4">
    <source>
        <dbReference type="Proteomes" id="UP000277279"/>
    </source>
</evidence>
<proteinExistence type="predicted"/>
<dbReference type="InterPro" id="IPR013096">
    <property type="entry name" value="Cupin_2"/>
</dbReference>
<protein>
    <submittedName>
        <fullName evidence="3">Cupin domain-containing protein</fullName>
    </submittedName>
</protein>
<dbReference type="Gene3D" id="2.60.120.10">
    <property type="entry name" value="Jelly Rolls"/>
    <property type="match status" value="1"/>
</dbReference>
<dbReference type="OrthoDB" id="122936at2"/>
<comment type="caution">
    <text evidence="3">The sequence shown here is derived from an EMBL/GenBank/DDBJ whole genome shotgun (WGS) entry which is preliminary data.</text>
</comment>
<reference evidence="3 4" key="1">
    <citation type="submission" date="2018-11" db="EMBL/GenBank/DDBJ databases">
        <authorList>
            <person name="Huo Y."/>
        </authorList>
    </citation>
    <scope>NUCLEOTIDE SEQUENCE [LARGE SCALE GENOMIC DNA]</scope>
    <source>
        <strain evidence="3 4">DSM 30132</strain>
    </source>
</reference>
<evidence type="ECO:0000313" key="3">
    <source>
        <dbReference type="EMBL" id="RSB82273.1"/>
    </source>
</evidence>
<evidence type="ECO:0000259" key="2">
    <source>
        <dbReference type="Pfam" id="PF07883"/>
    </source>
</evidence>
<gene>
    <name evidence="3" type="ORF">EFD55_05870</name>
</gene>
<sequence>MMFKILRHQEPQPGQSRTVRFEGHDHGGGISLFIVDNEPGQGPDLHVHPYSETWAVRKGEAEFTVGDIKTRAFPGDIVVVAANTPHRFENIGTGRLEVVCIHASDTIVQEFV</sequence>
<dbReference type="PANTHER" id="PTHR35848:SF6">
    <property type="entry name" value="CUPIN TYPE-2 DOMAIN-CONTAINING PROTEIN"/>
    <property type="match status" value="1"/>
</dbReference>
<dbReference type="InterPro" id="IPR011051">
    <property type="entry name" value="RmlC_Cupin_sf"/>
</dbReference>
<organism evidence="3 4">
    <name type="scientific">Rhizobium pisi</name>
    <dbReference type="NCBI Taxonomy" id="574561"/>
    <lineage>
        <taxon>Bacteria</taxon>
        <taxon>Pseudomonadati</taxon>
        <taxon>Pseudomonadota</taxon>
        <taxon>Alphaproteobacteria</taxon>
        <taxon>Hyphomicrobiales</taxon>
        <taxon>Rhizobiaceae</taxon>
        <taxon>Rhizobium/Agrobacterium group</taxon>
        <taxon>Rhizobium</taxon>
    </lineage>
</organism>
<dbReference type="PANTHER" id="PTHR35848">
    <property type="entry name" value="OXALATE-BINDING PROTEIN"/>
    <property type="match status" value="1"/>
</dbReference>
<dbReference type="GO" id="GO:0046872">
    <property type="term" value="F:metal ion binding"/>
    <property type="evidence" value="ECO:0007669"/>
    <property type="project" value="UniProtKB-KW"/>
</dbReference>